<sequence>MGLYRNMAISVFIHRVAFSYFIHRCISYGF</sequence>
<proteinExistence type="predicted"/>
<dbReference type="AlphaFoldDB" id="T0KV87"/>
<reference evidence="2" key="1">
    <citation type="journal article" date="2013" name="Mol. Plant Microbe Interact.">
        <title>Global aspects of pacC regulation of pathogenicity genes in Colletotrichum gloeosporioides as revealed by transcriptome analysis.</title>
        <authorList>
            <person name="Alkan N."/>
            <person name="Meng X."/>
            <person name="Friedlander G."/>
            <person name="Reuveni E."/>
            <person name="Sukno S."/>
            <person name="Sherman A."/>
            <person name="Thon M."/>
            <person name="Fluhr R."/>
            <person name="Prusky D."/>
        </authorList>
    </citation>
    <scope>NUCLEOTIDE SEQUENCE [LARGE SCALE GENOMIC DNA]</scope>
    <source>
        <strain evidence="2">Cg-14</strain>
    </source>
</reference>
<comment type="caution">
    <text evidence="1">The sequence shown here is derived from an EMBL/GenBank/DDBJ whole genome shotgun (WGS) entry which is preliminary data.</text>
</comment>
<name>T0KV87_COLGC</name>
<gene>
    <name evidence="1" type="ORF">CGLO_18123</name>
</gene>
<evidence type="ECO:0000313" key="1">
    <source>
        <dbReference type="EMBL" id="EQB43241.1"/>
    </source>
</evidence>
<organism evidence="1 2">
    <name type="scientific">Colletotrichum gloeosporioides (strain Cg-14)</name>
    <name type="common">Anthracnose fungus</name>
    <name type="synonym">Glomerella cingulata</name>
    <dbReference type="NCBI Taxonomy" id="1237896"/>
    <lineage>
        <taxon>Eukaryota</taxon>
        <taxon>Fungi</taxon>
        <taxon>Dikarya</taxon>
        <taxon>Ascomycota</taxon>
        <taxon>Pezizomycotina</taxon>
        <taxon>Sordariomycetes</taxon>
        <taxon>Hypocreomycetidae</taxon>
        <taxon>Glomerellales</taxon>
        <taxon>Glomerellaceae</taxon>
        <taxon>Colletotrichum</taxon>
        <taxon>Colletotrichum gloeosporioides species complex</taxon>
    </lineage>
</organism>
<dbReference type="Proteomes" id="UP000015530">
    <property type="component" value="Unassembled WGS sequence"/>
</dbReference>
<protein>
    <submittedName>
        <fullName evidence="1">Uncharacterized protein</fullName>
    </submittedName>
</protein>
<evidence type="ECO:0000313" key="2">
    <source>
        <dbReference type="Proteomes" id="UP000015530"/>
    </source>
</evidence>
<dbReference type="EMBL" id="AMYD01004376">
    <property type="protein sequence ID" value="EQB43241.1"/>
    <property type="molecule type" value="Genomic_DNA"/>
</dbReference>
<accession>T0KV87</accession>
<dbReference type="HOGENOM" id="CLU_3406344_0_0_1"/>